<gene>
    <name evidence="2" type="ORF">SAMN05660206_10149</name>
</gene>
<dbReference type="InterPro" id="IPR054238">
    <property type="entry name" value="DUF6965"/>
</dbReference>
<protein>
    <recommendedName>
        <fullName evidence="1">DUF6965 domain-containing protein</fullName>
    </recommendedName>
</protein>
<evidence type="ECO:0000313" key="3">
    <source>
        <dbReference type="Proteomes" id="UP000198785"/>
    </source>
</evidence>
<dbReference type="Pfam" id="PF22292">
    <property type="entry name" value="DUF6965"/>
    <property type="match status" value="1"/>
</dbReference>
<dbReference type="Proteomes" id="UP000198785">
    <property type="component" value="Unassembled WGS sequence"/>
</dbReference>
<feature type="domain" description="DUF6965" evidence="1">
    <location>
        <begin position="1"/>
        <end position="67"/>
    </location>
</feature>
<dbReference type="AlphaFoldDB" id="A0A1I6NS26"/>
<dbReference type="OrthoDB" id="770452at2"/>
<dbReference type="EMBL" id="FOZZ01000001">
    <property type="protein sequence ID" value="SFS30708.1"/>
    <property type="molecule type" value="Genomic_DNA"/>
</dbReference>
<accession>A0A1I6NS26</accession>
<name>A0A1I6NS26_9SPHI</name>
<dbReference type="STRING" id="683125.SAMN05660206_10149"/>
<reference evidence="2 3" key="1">
    <citation type="submission" date="2016-10" db="EMBL/GenBank/DDBJ databases">
        <authorList>
            <person name="de Groot N.N."/>
        </authorList>
    </citation>
    <scope>NUCLEOTIDE SEQUENCE [LARGE SCALE GENOMIC DNA]</scope>
    <source>
        <strain evidence="2 3">DSM 22789</strain>
    </source>
</reference>
<sequence>MTIDELKQALLTTGKTYTLPIKLSIDQTLTENVDQFLKVQFIEAEAWKKELSKCPAYLRLLKFYEATR</sequence>
<dbReference type="RefSeq" id="WP_093363169.1">
    <property type="nucleotide sequence ID" value="NZ_FOZZ01000001.1"/>
</dbReference>
<organism evidence="2 3">
    <name type="scientific">Sphingobacterium wenxiniae</name>
    <dbReference type="NCBI Taxonomy" id="683125"/>
    <lineage>
        <taxon>Bacteria</taxon>
        <taxon>Pseudomonadati</taxon>
        <taxon>Bacteroidota</taxon>
        <taxon>Sphingobacteriia</taxon>
        <taxon>Sphingobacteriales</taxon>
        <taxon>Sphingobacteriaceae</taxon>
        <taxon>Sphingobacterium</taxon>
    </lineage>
</organism>
<proteinExistence type="predicted"/>
<evidence type="ECO:0000259" key="1">
    <source>
        <dbReference type="Pfam" id="PF22292"/>
    </source>
</evidence>
<evidence type="ECO:0000313" key="2">
    <source>
        <dbReference type="EMBL" id="SFS30708.1"/>
    </source>
</evidence>
<keyword evidence="3" id="KW-1185">Reference proteome</keyword>